<gene>
    <name evidence="1" type="ORF">T4D_16275</name>
</gene>
<keyword evidence="2" id="KW-1185">Reference proteome</keyword>
<sequence length="132" mass="15030">MTGWLFKARAALFSIEQLAADQLQVKTQKLDSETVHRNQHPFVEILPLNVSRSEFSKLAKLADQTVNETGSVPSRSEKKGRGNIFWRAGRGSVLSLVQLSNQRAVHLTKFILCSAICYLRRQIIYFQRSLQL</sequence>
<dbReference type="EMBL" id="JYDT01000090">
    <property type="protein sequence ID" value="KRY85479.1"/>
    <property type="molecule type" value="Genomic_DNA"/>
</dbReference>
<reference evidence="1 2" key="1">
    <citation type="submission" date="2015-01" db="EMBL/GenBank/DDBJ databases">
        <title>Evolution of Trichinella species and genotypes.</title>
        <authorList>
            <person name="Korhonen P.K."/>
            <person name="Edoardo P."/>
            <person name="Giuseppe L.R."/>
            <person name="Gasser R.B."/>
        </authorList>
    </citation>
    <scope>NUCLEOTIDE SEQUENCE [LARGE SCALE GENOMIC DNA]</scope>
    <source>
        <strain evidence="1">ISS470</strain>
    </source>
</reference>
<comment type="caution">
    <text evidence="1">The sequence shown here is derived from an EMBL/GenBank/DDBJ whole genome shotgun (WGS) entry which is preliminary data.</text>
</comment>
<dbReference type="Proteomes" id="UP000054995">
    <property type="component" value="Unassembled WGS sequence"/>
</dbReference>
<proteinExistence type="predicted"/>
<evidence type="ECO:0000313" key="2">
    <source>
        <dbReference type="Proteomes" id="UP000054995"/>
    </source>
</evidence>
<organism evidence="1 2">
    <name type="scientific">Trichinella pseudospiralis</name>
    <name type="common">Parasitic roundworm</name>
    <dbReference type="NCBI Taxonomy" id="6337"/>
    <lineage>
        <taxon>Eukaryota</taxon>
        <taxon>Metazoa</taxon>
        <taxon>Ecdysozoa</taxon>
        <taxon>Nematoda</taxon>
        <taxon>Enoplea</taxon>
        <taxon>Dorylaimia</taxon>
        <taxon>Trichinellida</taxon>
        <taxon>Trichinellidae</taxon>
        <taxon>Trichinella</taxon>
    </lineage>
</organism>
<name>A0A0V1FHF5_TRIPS</name>
<protein>
    <submittedName>
        <fullName evidence="1">Uncharacterized protein</fullName>
    </submittedName>
</protein>
<accession>A0A0V1FHF5</accession>
<dbReference type="OrthoDB" id="10473426at2759"/>
<dbReference type="AlphaFoldDB" id="A0A0V1FHF5"/>
<evidence type="ECO:0000313" key="1">
    <source>
        <dbReference type="EMBL" id="KRY85479.1"/>
    </source>
</evidence>